<protein>
    <recommendedName>
        <fullName evidence="4">Helitron helicase-like domain-containing protein</fullName>
    </recommendedName>
</protein>
<gene>
    <name evidence="2" type="ORF">CALCODRAFT_429890</name>
</gene>
<organism evidence="2 3">
    <name type="scientific">Calocera cornea HHB12733</name>
    <dbReference type="NCBI Taxonomy" id="1353952"/>
    <lineage>
        <taxon>Eukaryota</taxon>
        <taxon>Fungi</taxon>
        <taxon>Dikarya</taxon>
        <taxon>Basidiomycota</taxon>
        <taxon>Agaricomycotina</taxon>
        <taxon>Dacrymycetes</taxon>
        <taxon>Dacrymycetales</taxon>
        <taxon>Dacrymycetaceae</taxon>
        <taxon>Calocera</taxon>
    </lineage>
</organism>
<dbReference type="STRING" id="1353952.A0A165I416"/>
<evidence type="ECO:0008006" key="4">
    <source>
        <dbReference type="Google" id="ProtNLM"/>
    </source>
</evidence>
<reference evidence="2 3" key="1">
    <citation type="journal article" date="2016" name="Mol. Biol. Evol.">
        <title>Comparative Genomics of Early-Diverging Mushroom-Forming Fungi Provides Insights into the Origins of Lignocellulose Decay Capabilities.</title>
        <authorList>
            <person name="Nagy L.G."/>
            <person name="Riley R."/>
            <person name="Tritt A."/>
            <person name="Adam C."/>
            <person name="Daum C."/>
            <person name="Floudas D."/>
            <person name="Sun H."/>
            <person name="Yadav J.S."/>
            <person name="Pangilinan J."/>
            <person name="Larsson K.H."/>
            <person name="Matsuura K."/>
            <person name="Barry K."/>
            <person name="Labutti K."/>
            <person name="Kuo R."/>
            <person name="Ohm R.A."/>
            <person name="Bhattacharya S.S."/>
            <person name="Shirouzu T."/>
            <person name="Yoshinaga Y."/>
            <person name="Martin F.M."/>
            <person name="Grigoriev I.V."/>
            <person name="Hibbett D.S."/>
        </authorList>
    </citation>
    <scope>NUCLEOTIDE SEQUENCE [LARGE SCALE GENOMIC DNA]</scope>
    <source>
        <strain evidence="2 3">HHB12733</strain>
    </source>
</reference>
<dbReference type="OrthoDB" id="3267861at2759"/>
<evidence type="ECO:0000313" key="2">
    <source>
        <dbReference type="EMBL" id="KZT60101.1"/>
    </source>
</evidence>
<feature type="compositionally biased region" description="Acidic residues" evidence="1">
    <location>
        <begin position="343"/>
        <end position="356"/>
    </location>
</feature>
<sequence length="367" mass="41835">MLPFHDIILRIENGAGLFGKCTGWYGMVEAQGRGTLHCHMIIWVKGNPAPNQLRDLLNRDQDHFKRRMLEWLERLIHTELPGQTSIVKEPNGTLPMPKHDKDEINPRSVPSPDLQPFQENWCNLFQERVTDLVKCNNWHKHCATCWIHLRPSKPKTDEKCCMRIDGTTRAVSEIDIETGSILLRWLHPRINKYNDVIMFLLGCNMDIQYLGSGKASKATLYYIMDYITKPSLKVHTGLSALIYALEKNCNKYAQAVNTPEELVSKSLLTKIVNSMLSRMEMSLQQIMSFYVGRGDYYTQHQFARLNWGAVSAELHQFKDGANSQQPAPGASLDNSDMDKLLAEDSEVPIPVEEDPEAPSPQFLLLVV</sequence>
<dbReference type="Proteomes" id="UP000076842">
    <property type="component" value="Unassembled WGS sequence"/>
</dbReference>
<dbReference type="InParanoid" id="A0A165I416"/>
<accession>A0A165I416</accession>
<proteinExistence type="predicted"/>
<dbReference type="EMBL" id="KV423934">
    <property type="protein sequence ID" value="KZT60101.1"/>
    <property type="molecule type" value="Genomic_DNA"/>
</dbReference>
<dbReference type="AlphaFoldDB" id="A0A165I416"/>
<evidence type="ECO:0000256" key="1">
    <source>
        <dbReference type="SAM" id="MobiDB-lite"/>
    </source>
</evidence>
<evidence type="ECO:0000313" key="3">
    <source>
        <dbReference type="Proteomes" id="UP000076842"/>
    </source>
</evidence>
<keyword evidence="3" id="KW-1185">Reference proteome</keyword>
<feature type="region of interest" description="Disordered" evidence="1">
    <location>
        <begin position="320"/>
        <end position="360"/>
    </location>
</feature>
<name>A0A165I416_9BASI</name>